<gene>
    <name evidence="7" type="ORF">SLEP1_g3271</name>
</gene>
<dbReference type="InterPro" id="IPR011012">
    <property type="entry name" value="Longin-like_dom_sf"/>
</dbReference>
<dbReference type="InterPro" id="IPR044783">
    <property type="entry name" value="PHYL"/>
</dbReference>
<dbReference type="SUPFAM" id="SSF64356">
    <property type="entry name" value="SNARE-like"/>
    <property type="match status" value="1"/>
</dbReference>
<dbReference type="PROSITE" id="PS50859">
    <property type="entry name" value="LONGIN"/>
    <property type="match status" value="1"/>
</dbReference>
<accession>A0AAV5HP61</accession>
<feature type="region of interest" description="Disordered" evidence="4">
    <location>
        <begin position="130"/>
        <end position="151"/>
    </location>
</feature>
<keyword evidence="5" id="KW-0812">Transmembrane</keyword>
<reference evidence="7 8" key="1">
    <citation type="journal article" date="2021" name="Commun. Biol.">
        <title>The genome of Shorea leprosula (Dipterocarpaceae) highlights the ecological relevance of drought in aseasonal tropical rainforests.</title>
        <authorList>
            <person name="Ng K.K.S."/>
            <person name="Kobayashi M.J."/>
            <person name="Fawcett J.A."/>
            <person name="Hatakeyama M."/>
            <person name="Paape T."/>
            <person name="Ng C.H."/>
            <person name="Ang C.C."/>
            <person name="Tnah L.H."/>
            <person name="Lee C.T."/>
            <person name="Nishiyama T."/>
            <person name="Sese J."/>
            <person name="O'Brien M.J."/>
            <person name="Copetti D."/>
            <person name="Mohd Noor M.I."/>
            <person name="Ong R.C."/>
            <person name="Putra M."/>
            <person name="Sireger I.Z."/>
            <person name="Indrioko S."/>
            <person name="Kosugi Y."/>
            <person name="Izuno A."/>
            <person name="Isagi Y."/>
            <person name="Lee S.L."/>
            <person name="Shimizu K.K."/>
        </authorList>
    </citation>
    <scope>NUCLEOTIDE SEQUENCE [LARGE SCALE GENOMIC DNA]</scope>
    <source>
        <strain evidence="7">214</strain>
    </source>
</reference>
<dbReference type="GO" id="GO:0016020">
    <property type="term" value="C:membrane"/>
    <property type="evidence" value="ECO:0007669"/>
    <property type="project" value="UniProtKB-SubCell"/>
</dbReference>
<keyword evidence="3 5" id="KW-0472">Membrane</keyword>
<evidence type="ECO:0000256" key="3">
    <source>
        <dbReference type="ARBA" id="ARBA00023136"/>
    </source>
</evidence>
<evidence type="ECO:0000313" key="7">
    <source>
        <dbReference type="EMBL" id="GKU89081.1"/>
    </source>
</evidence>
<feature type="domain" description="Longin" evidence="6">
    <location>
        <begin position="12"/>
        <end position="89"/>
    </location>
</feature>
<dbReference type="AlphaFoldDB" id="A0AAV5HP61"/>
<dbReference type="Gene3D" id="3.30.450.50">
    <property type="entry name" value="Longin domain"/>
    <property type="match status" value="1"/>
</dbReference>
<dbReference type="InterPro" id="IPR010908">
    <property type="entry name" value="Longin_dom"/>
</dbReference>
<evidence type="ECO:0000256" key="4">
    <source>
        <dbReference type="SAM" id="MobiDB-lite"/>
    </source>
</evidence>
<dbReference type="EMBL" id="BPVZ01000003">
    <property type="protein sequence ID" value="GKU89081.1"/>
    <property type="molecule type" value="Genomic_DNA"/>
</dbReference>
<comment type="caution">
    <text evidence="7">The sequence shown here is derived from an EMBL/GenBank/DDBJ whole genome shotgun (WGS) entry which is preliminary data.</text>
</comment>
<proteinExistence type="inferred from homology"/>
<comment type="similarity">
    <text evidence="2">Belongs to the synaptobrevin family.</text>
</comment>
<protein>
    <recommendedName>
        <fullName evidence="6">Longin domain-containing protein</fullName>
    </recommendedName>
</protein>
<evidence type="ECO:0000313" key="8">
    <source>
        <dbReference type="Proteomes" id="UP001054252"/>
    </source>
</evidence>
<dbReference type="SMART" id="SM01270">
    <property type="entry name" value="Longin"/>
    <property type="match status" value="1"/>
</dbReference>
<evidence type="ECO:0000256" key="1">
    <source>
        <dbReference type="ARBA" id="ARBA00004370"/>
    </source>
</evidence>
<name>A0AAV5HP61_9ROSI</name>
<comment type="subcellular location">
    <subcellularLocation>
        <location evidence="1">Membrane</location>
    </subcellularLocation>
</comment>
<keyword evidence="5" id="KW-1133">Transmembrane helix</keyword>
<organism evidence="7 8">
    <name type="scientific">Rubroshorea leprosula</name>
    <dbReference type="NCBI Taxonomy" id="152421"/>
    <lineage>
        <taxon>Eukaryota</taxon>
        <taxon>Viridiplantae</taxon>
        <taxon>Streptophyta</taxon>
        <taxon>Embryophyta</taxon>
        <taxon>Tracheophyta</taxon>
        <taxon>Spermatophyta</taxon>
        <taxon>Magnoliopsida</taxon>
        <taxon>eudicotyledons</taxon>
        <taxon>Gunneridae</taxon>
        <taxon>Pentapetalae</taxon>
        <taxon>rosids</taxon>
        <taxon>malvids</taxon>
        <taxon>Malvales</taxon>
        <taxon>Dipterocarpaceae</taxon>
        <taxon>Rubroshorea</taxon>
    </lineage>
</organism>
<dbReference type="PANTHER" id="PTHR47461">
    <property type="entry name" value="PHYTOLONGIN PHYL1.2"/>
    <property type="match status" value="1"/>
</dbReference>
<feature type="transmembrane region" description="Helical" evidence="5">
    <location>
        <begin position="217"/>
        <end position="238"/>
    </location>
</feature>
<evidence type="ECO:0000256" key="2">
    <source>
        <dbReference type="ARBA" id="ARBA00008025"/>
    </source>
</evidence>
<dbReference type="CDD" id="cd14824">
    <property type="entry name" value="Longin"/>
    <property type="match status" value="1"/>
</dbReference>
<sequence>MISNPNFIFYTCIARGPIILAQYSSKEPGIESLAQRCIEETPPNHSLFSHTVKKRTYTFLIDDPFAYFAICDENLDKSESIWFLNRLKRALEELLQKGLILGSDNFCLQSLFNPVFCEMMALDSEFVTSPRSESKDSKGKKSGMAPLLGNPIKGLKKKRRLSAEANGDLKDGGVESTMDASSDSNGVSRDFRVCLQKGGSFFARDGQKAKQIWRKHVMVVLFLDLAVCAALFGVWLYVCRGFQCINADG</sequence>
<keyword evidence="8" id="KW-1185">Reference proteome</keyword>
<evidence type="ECO:0000259" key="6">
    <source>
        <dbReference type="PROSITE" id="PS50859"/>
    </source>
</evidence>
<dbReference type="Proteomes" id="UP001054252">
    <property type="component" value="Unassembled WGS sequence"/>
</dbReference>
<dbReference type="PANTHER" id="PTHR47461:SF3">
    <property type="entry name" value="PHYTOLONGIN PHYL2.2"/>
    <property type="match status" value="1"/>
</dbReference>
<evidence type="ECO:0000256" key="5">
    <source>
        <dbReference type="SAM" id="Phobius"/>
    </source>
</evidence>